<dbReference type="GO" id="GO:0005829">
    <property type="term" value="C:cytosol"/>
    <property type="evidence" value="ECO:0007669"/>
    <property type="project" value="TreeGrafter"/>
</dbReference>
<dbReference type="GO" id="GO:0032196">
    <property type="term" value="P:transposition"/>
    <property type="evidence" value="ECO:0007669"/>
    <property type="project" value="TreeGrafter"/>
</dbReference>
<dbReference type="GO" id="GO:0003676">
    <property type="term" value="F:nucleic acid binding"/>
    <property type="evidence" value="ECO:0007669"/>
    <property type="project" value="InterPro"/>
</dbReference>
<organism evidence="5 14">
    <name type="scientific">Companilactobacillus futsaii</name>
    <dbReference type="NCBI Taxonomy" id="938155"/>
    <lineage>
        <taxon>Bacteria</taxon>
        <taxon>Bacillati</taxon>
        <taxon>Bacillota</taxon>
        <taxon>Bacilli</taxon>
        <taxon>Lactobacillales</taxon>
        <taxon>Lactobacillaceae</taxon>
        <taxon>Companilactobacillus</taxon>
    </lineage>
</organism>
<gene>
    <name evidence="4" type="ORF">FG051_02980</name>
    <name evidence="5" type="ORF">FG051_03390</name>
    <name evidence="6" type="ORF">FG051_05785</name>
    <name evidence="7" type="ORF">FG051_05840</name>
    <name evidence="8" type="ORF">FG051_06545</name>
    <name evidence="9" type="ORF">FG051_08015</name>
    <name evidence="10" type="ORF">FG051_08170</name>
    <name evidence="11" type="ORF">FG051_08450</name>
    <name evidence="12" type="ORF">FG051_11415</name>
    <name evidence="13" type="ORF">FG051_12060</name>
</gene>
<dbReference type="GO" id="GO:0006310">
    <property type="term" value="P:DNA recombination"/>
    <property type="evidence" value="ECO:0007669"/>
    <property type="project" value="UniProtKB-KW"/>
</dbReference>
<dbReference type="GO" id="GO:0004803">
    <property type="term" value="F:transposase activity"/>
    <property type="evidence" value="ECO:0007669"/>
    <property type="project" value="TreeGrafter"/>
</dbReference>
<dbReference type="KEGG" id="lft:FG051_11415"/>
<feature type="region of interest" description="Disordered" evidence="2">
    <location>
        <begin position="125"/>
        <end position="151"/>
    </location>
</feature>
<feature type="compositionally biased region" description="Basic and acidic residues" evidence="2">
    <location>
        <begin position="141"/>
        <end position="151"/>
    </location>
</feature>
<dbReference type="InterPro" id="IPR025246">
    <property type="entry name" value="IS30-like_HTH"/>
</dbReference>
<dbReference type="EMBL" id="CP040736">
    <property type="protein sequence ID" value="QCX25664.1"/>
    <property type="molecule type" value="Genomic_DNA"/>
</dbReference>
<dbReference type="KEGG" id="lft:FG051_08015"/>
<dbReference type="SUPFAM" id="SSF53098">
    <property type="entry name" value="Ribonuclease H-like"/>
    <property type="match status" value="1"/>
</dbReference>
<dbReference type="AlphaFoldDB" id="A0A5B7SWZ5"/>
<dbReference type="KEGG" id="lft:FG051_03390"/>
<dbReference type="PANTHER" id="PTHR10948">
    <property type="entry name" value="TRANSPOSASE"/>
    <property type="match status" value="1"/>
</dbReference>
<dbReference type="EMBL" id="CP040736">
    <property type="protein sequence ID" value="QCX25060.1"/>
    <property type="molecule type" value="Genomic_DNA"/>
</dbReference>
<dbReference type="EMBL" id="CP040736">
    <property type="protein sequence ID" value="QCX24129.1"/>
    <property type="molecule type" value="Genomic_DNA"/>
</dbReference>
<evidence type="ECO:0000313" key="7">
    <source>
        <dbReference type="EMBL" id="QCX24662.1"/>
    </source>
</evidence>
<evidence type="ECO:0000313" key="10">
    <source>
        <dbReference type="EMBL" id="QCX25089.1"/>
    </source>
</evidence>
<dbReference type="InterPro" id="IPR051917">
    <property type="entry name" value="Transposase-Integrase"/>
</dbReference>
<name>A0A5B7SWZ5_9LACO</name>
<dbReference type="EMBL" id="CP040736">
    <property type="protein sequence ID" value="QCX25142.1"/>
    <property type="molecule type" value="Genomic_DNA"/>
</dbReference>
<feature type="domain" description="Integrase catalytic" evidence="3">
    <location>
        <begin position="142"/>
        <end position="304"/>
    </location>
</feature>
<evidence type="ECO:0000313" key="4">
    <source>
        <dbReference type="EMBL" id="QCX24129.1"/>
    </source>
</evidence>
<dbReference type="KEGG" id="lft:FG051_08450"/>
<accession>A0A5B7SWZ5</accession>
<dbReference type="PANTHER" id="PTHR10948:SF23">
    <property type="entry name" value="TRANSPOSASE INSI FOR INSERTION SEQUENCE ELEMENT IS30A-RELATED"/>
    <property type="match status" value="1"/>
</dbReference>
<dbReference type="NCBIfam" id="NF033563">
    <property type="entry name" value="transpos_IS30"/>
    <property type="match status" value="1"/>
</dbReference>
<dbReference type="InterPro" id="IPR012337">
    <property type="entry name" value="RNaseH-like_sf"/>
</dbReference>
<dbReference type="KEGG" id="lft:FG051_05785"/>
<proteinExistence type="predicted"/>
<dbReference type="KEGG" id="lft:FG051_08170"/>
<dbReference type="EMBL" id="CP040736">
    <property type="protein sequence ID" value="QCX25089.1"/>
    <property type="molecule type" value="Genomic_DNA"/>
</dbReference>
<dbReference type="KEGG" id="lft:FG051_12060"/>
<dbReference type="KEGG" id="lft:FG051_05840"/>
<dbReference type="EMBL" id="CP040736">
    <property type="protein sequence ID" value="QCX24651.1"/>
    <property type="molecule type" value="Genomic_DNA"/>
</dbReference>
<dbReference type="RefSeq" id="WP_149029810.1">
    <property type="nucleotide sequence ID" value="NZ_CP040736.1"/>
</dbReference>
<evidence type="ECO:0000313" key="8">
    <source>
        <dbReference type="EMBL" id="QCX24789.1"/>
    </source>
</evidence>
<dbReference type="KEGG" id="lft:FG051_06545"/>
<dbReference type="KEGG" id="lft:FG051_02980"/>
<evidence type="ECO:0000313" key="6">
    <source>
        <dbReference type="EMBL" id="QCX24651.1"/>
    </source>
</evidence>
<evidence type="ECO:0000313" key="5">
    <source>
        <dbReference type="EMBL" id="QCX24208.1"/>
    </source>
</evidence>
<keyword evidence="1" id="KW-0233">DNA recombination</keyword>
<dbReference type="Proteomes" id="UP000310673">
    <property type="component" value="Chromosome"/>
</dbReference>
<dbReference type="EMBL" id="CP040736">
    <property type="protein sequence ID" value="QCX24789.1"/>
    <property type="molecule type" value="Genomic_DNA"/>
</dbReference>
<reference evidence="5 14" key="1">
    <citation type="submission" date="2019-05" db="EMBL/GenBank/DDBJ databases">
        <title>Genome Sequence of Lactobacillus futsaii Y97, a Potential Probiotic Strain Isolated from the Futsai of Taiwan.</title>
        <authorList>
            <person name="Du X."/>
        </authorList>
    </citation>
    <scope>NUCLEOTIDE SEQUENCE [LARGE SCALE GENOMIC DNA]</scope>
    <source>
        <strain evidence="5 14">Y97</strain>
    </source>
</reference>
<dbReference type="InterPro" id="IPR036397">
    <property type="entry name" value="RNaseH_sf"/>
</dbReference>
<evidence type="ECO:0000313" key="9">
    <source>
        <dbReference type="EMBL" id="QCX25060.1"/>
    </source>
</evidence>
<dbReference type="Gene3D" id="3.30.420.10">
    <property type="entry name" value="Ribonuclease H-like superfamily/Ribonuclease H"/>
    <property type="match status" value="1"/>
</dbReference>
<dbReference type="PROSITE" id="PS50994">
    <property type="entry name" value="INTEGRASE"/>
    <property type="match status" value="1"/>
</dbReference>
<evidence type="ECO:0000313" key="12">
    <source>
        <dbReference type="EMBL" id="QCX25664.1"/>
    </source>
</evidence>
<evidence type="ECO:0000313" key="13">
    <source>
        <dbReference type="EMBL" id="QCX25779.1"/>
    </source>
</evidence>
<dbReference type="InterPro" id="IPR053392">
    <property type="entry name" value="Transposase_IS30-like"/>
</dbReference>
<dbReference type="GO" id="GO:0015074">
    <property type="term" value="P:DNA integration"/>
    <property type="evidence" value="ECO:0007669"/>
    <property type="project" value="InterPro"/>
</dbReference>
<dbReference type="InterPro" id="IPR001584">
    <property type="entry name" value="Integrase_cat-core"/>
</dbReference>
<dbReference type="EMBL" id="CP040736">
    <property type="protein sequence ID" value="QCX24208.1"/>
    <property type="molecule type" value="Genomic_DNA"/>
</dbReference>
<evidence type="ECO:0000259" key="3">
    <source>
        <dbReference type="PROSITE" id="PS50994"/>
    </source>
</evidence>
<evidence type="ECO:0000256" key="1">
    <source>
        <dbReference type="ARBA" id="ARBA00023172"/>
    </source>
</evidence>
<evidence type="ECO:0000256" key="2">
    <source>
        <dbReference type="SAM" id="MobiDB-lite"/>
    </source>
</evidence>
<evidence type="ECO:0000313" key="11">
    <source>
        <dbReference type="EMBL" id="QCX25142.1"/>
    </source>
</evidence>
<dbReference type="Gene3D" id="1.10.10.60">
    <property type="entry name" value="Homeodomain-like"/>
    <property type="match status" value="1"/>
</dbReference>
<evidence type="ECO:0000313" key="14">
    <source>
        <dbReference type="Proteomes" id="UP000310673"/>
    </source>
</evidence>
<sequence length="306" mass="35457">MGNNILSFHERCVIQDWHERGESTRAIARHLNRSPSTISVELNKVTPYSAETAHKMAKEQLSHRGCNSIITENMKDFIVQKLKFNHWSFEIIAHILSISTKTLYNWLNSGSLDLSYNDLPDKGIRRKRQKETRGKYSNGRSIEERPSEVDSRKTFGHYEADTILSGKTKGQAIATVSERFSRMTIVRRLPGRDSESMSNLLTRLAKELGSNMISLTVDHGKEFSQYSRIESQANIPVYFAHAYSPHERGTNEQRNRVLRRFIPKGRLIEEIDDEELFQINILLNTMPLKCLNWRTPLEVFMENIKF</sequence>
<dbReference type="Pfam" id="PF13936">
    <property type="entry name" value="HTH_38"/>
    <property type="match status" value="1"/>
</dbReference>
<dbReference type="EMBL" id="CP040736">
    <property type="protein sequence ID" value="QCX25779.1"/>
    <property type="molecule type" value="Genomic_DNA"/>
</dbReference>
<dbReference type="EMBL" id="CP040736">
    <property type="protein sequence ID" value="QCX24662.1"/>
    <property type="molecule type" value="Genomic_DNA"/>
</dbReference>
<protein>
    <submittedName>
        <fullName evidence="5">IS30 family transposase</fullName>
    </submittedName>
</protein>